<dbReference type="RefSeq" id="WP_141916479.1">
    <property type="nucleotide sequence ID" value="NZ_BAAAYS010000017.1"/>
</dbReference>
<protein>
    <submittedName>
        <fullName evidence="1">WXG100 family type VII secretion target</fullName>
    </submittedName>
</protein>
<dbReference type="InterPro" id="IPR036689">
    <property type="entry name" value="ESAT-6-like_sf"/>
</dbReference>
<reference evidence="1 2" key="1">
    <citation type="submission" date="2019-06" db="EMBL/GenBank/DDBJ databases">
        <title>Sequencing the genomes of 1000 actinobacteria strains.</title>
        <authorList>
            <person name="Klenk H.-P."/>
        </authorList>
    </citation>
    <scope>NUCLEOTIDE SEQUENCE [LARGE SCALE GENOMIC DNA]</scope>
    <source>
        <strain evidence="1 2">DSM 18031</strain>
    </source>
</reference>
<gene>
    <name evidence="1" type="ORF">FB466_1130</name>
</gene>
<dbReference type="Pfam" id="PF06013">
    <property type="entry name" value="WXG100"/>
    <property type="match status" value="1"/>
</dbReference>
<proteinExistence type="predicted"/>
<dbReference type="AlphaFoldDB" id="A0A543I6Q8"/>
<evidence type="ECO:0000313" key="2">
    <source>
        <dbReference type="Proteomes" id="UP000318331"/>
    </source>
</evidence>
<dbReference type="SUPFAM" id="SSF140453">
    <property type="entry name" value="EsxAB dimer-like"/>
    <property type="match status" value="1"/>
</dbReference>
<dbReference type="EMBL" id="VFPN01000001">
    <property type="protein sequence ID" value="TQM66293.1"/>
    <property type="molecule type" value="Genomic_DNA"/>
</dbReference>
<name>A0A543I6Q8_9MICO</name>
<sequence>MISEQKVTCESILALSDTVDTVAEEMDKINERLAITARTLSVQWTGAAANAFQFSLSTWLGDMDDLNAKLEAYAADISAAQTEYAERENGYEQQL</sequence>
<organism evidence="1 2">
    <name type="scientific">Klugiella xanthotipulae</name>
    <dbReference type="NCBI Taxonomy" id="244735"/>
    <lineage>
        <taxon>Bacteria</taxon>
        <taxon>Bacillati</taxon>
        <taxon>Actinomycetota</taxon>
        <taxon>Actinomycetes</taxon>
        <taxon>Micrococcales</taxon>
        <taxon>Microbacteriaceae</taxon>
        <taxon>Klugiella</taxon>
    </lineage>
</organism>
<dbReference type="InterPro" id="IPR010310">
    <property type="entry name" value="T7SS_ESAT-6-like"/>
</dbReference>
<comment type="caution">
    <text evidence="1">The sequence shown here is derived from an EMBL/GenBank/DDBJ whole genome shotgun (WGS) entry which is preliminary data.</text>
</comment>
<dbReference type="Proteomes" id="UP000318331">
    <property type="component" value="Unassembled WGS sequence"/>
</dbReference>
<dbReference type="OrthoDB" id="4231069at2"/>
<accession>A0A543I6Q8</accession>
<evidence type="ECO:0000313" key="1">
    <source>
        <dbReference type="EMBL" id="TQM66293.1"/>
    </source>
</evidence>
<keyword evidence="2" id="KW-1185">Reference proteome</keyword>
<dbReference type="Gene3D" id="1.10.287.1060">
    <property type="entry name" value="ESAT-6-like"/>
    <property type="match status" value="1"/>
</dbReference>